<accession>A0AC35FPC1</accession>
<organism evidence="1 2">
    <name type="scientific">Panagrolaimus sp. PS1159</name>
    <dbReference type="NCBI Taxonomy" id="55785"/>
    <lineage>
        <taxon>Eukaryota</taxon>
        <taxon>Metazoa</taxon>
        <taxon>Ecdysozoa</taxon>
        <taxon>Nematoda</taxon>
        <taxon>Chromadorea</taxon>
        <taxon>Rhabditida</taxon>
        <taxon>Tylenchina</taxon>
        <taxon>Panagrolaimomorpha</taxon>
        <taxon>Panagrolaimoidea</taxon>
        <taxon>Panagrolaimidae</taxon>
        <taxon>Panagrolaimus</taxon>
    </lineage>
</organism>
<evidence type="ECO:0000313" key="2">
    <source>
        <dbReference type="WBParaSite" id="PS1159_v2.g19611.t1"/>
    </source>
</evidence>
<evidence type="ECO:0000313" key="1">
    <source>
        <dbReference type="Proteomes" id="UP000887580"/>
    </source>
</evidence>
<protein>
    <submittedName>
        <fullName evidence="2">SH3 domain-containing protein</fullName>
    </submittedName>
</protein>
<sequence>MYTPEKPLPPPPAPQKPRNESLAANMPSYRNRPASNDSTGFSFASTKSLFETLNKPEIRSKAMNVARNPTVQRAAVSAAKNEQVRNAAISVAQDPYTRETAINAAQTPAGRSSIMGLAKQFENKPVMGFAPPSSTSSAITPTSRESWNNPSTISFDPPAPPHREREKLYPSLTGDSAWQNRGPAYDTYNSSGIYSPNLQSFNQNSHTNNRPRSTDPSLNALVDELFPIASSAPSQQKKIPPARPPPPKLGSRSIPNLSSYSSNNTPKFEQITEPHATVKYPYKTDKYDELNCEPNDIVLLKREVDDQWIFGTNTRTGQSGIVPFTFLTIKVPLVPTASSAPMPSFALPSSFPQALPSSISTYTGFLDKGKYTARALFDYDTGVEGDLKFKAGDIINVIERLDVEWLRGEANYHRGIFPLSYVECDDLPSIPIVGNKDAEAKFANSFATLSYKPKYVTALYNYYSGVPEDLVFEEGDKIEIIEELGGEWIKGLLNGREGLVPLTYVEREY</sequence>
<name>A0AC35FPC1_9BILA</name>
<reference evidence="2" key="1">
    <citation type="submission" date="2022-11" db="UniProtKB">
        <authorList>
            <consortium name="WormBaseParasite"/>
        </authorList>
    </citation>
    <scope>IDENTIFICATION</scope>
</reference>
<dbReference type="Proteomes" id="UP000887580">
    <property type="component" value="Unplaced"/>
</dbReference>
<dbReference type="WBParaSite" id="PS1159_v2.g19611.t1">
    <property type="protein sequence ID" value="PS1159_v2.g19611.t1"/>
    <property type="gene ID" value="PS1159_v2.g19611"/>
</dbReference>
<proteinExistence type="predicted"/>